<protein>
    <submittedName>
        <fullName evidence="2">Uncharacterized protein</fullName>
    </submittedName>
</protein>
<dbReference type="WBParaSite" id="nRc.2.0.1.t17543-RA">
    <property type="protein sequence ID" value="nRc.2.0.1.t17543-RA"/>
    <property type="gene ID" value="nRc.2.0.1.g17543"/>
</dbReference>
<name>A0A915IU17_ROMCU</name>
<accession>A0A915IU17</accession>
<evidence type="ECO:0000313" key="1">
    <source>
        <dbReference type="Proteomes" id="UP000887565"/>
    </source>
</evidence>
<dbReference type="Proteomes" id="UP000887565">
    <property type="component" value="Unplaced"/>
</dbReference>
<organism evidence="1 2">
    <name type="scientific">Romanomermis culicivorax</name>
    <name type="common">Nematode worm</name>
    <dbReference type="NCBI Taxonomy" id="13658"/>
    <lineage>
        <taxon>Eukaryota</taxon>
        <taxon>Metazoa</taxon>
        <taxon>Ecdysozoa</taxon>
        <taxon>Nematoda</taxon>
        <taxon>Enoplea</taxon>
        <taxon>Dorylaimia</taxon>
        <taxon>Mermithida</taxon>
        <taxon>Mermithoidea</taxon>
        <taxon>Mermithidae</taxon>
        <taxon>Romanomermis</taxon>
    </lineage>
</organism>
<sequence length="164" mass="17448">MNRVNAASMVKPDANERAKASVDAASGCTDIHYCQVERATATQIAFVFGDSYQNTDRPKIGQAIKIPANASKTKDNLAATLMVLNVVNLTINLAKCAQEMWMIPTCCVLSTHCIKGTRTMALPSVEITHGSSSDVISINAKTASAPIRQPNSRSKAVGAPPRCT</sequence>
<reference evidence="2" key="1">
    <citation type="submission" date="2022-11" db="UniProtKB">
        <authorList>
            <consortium name="WormBaseParasite"/>
        </authorList>
    </citation>
    <scope>IDENTIFICATION</scope>
</reference>
<keyword evidence="1" id="KW-1185">Reference proteome</keyword>
<dbReference type="AlphaFoldDB" id="A0A915IU17"/>
<proteinExistence type="predicted"/>
<evidence type="ECO:0000313" key="2">
    <source>
        <dbReference type="WBParaSite" id="nRc.2.0.1.t17543-RA"/>
    </source>
</evidence>